<dbReference type="Proteomes" id="UP000321820">
    <property type="component" value="Chromosome"/>
</dbReference>
<dbReference type="EMBL" id="CP042806">
    <property type="protein sequence ID" value="QEE26721.1"/>
    <property type="molecule type" value="Genomic_DNA"/>
</dbReference>
<comment type="cofactor">
    <cofactor evidence="7">
        <name>Zn(2+)</name>
        <dbReference type="ChEBI" id="CHEBI:29105"/>
    </cofactor>
    <text evidence="7">Binds 1 zinc ion.</text>
</comment>
<dbReference type="SUPFAM" id="SSF55486">
    <property type="entry name" value="Metalloproteases ('zincins'), catalytic domain"/>
    <property type="match status" value="1"/>
</dbReference>
<dbReference type="GO" id="GO:0006518">
    <property type="term" value="P:peptide metabolic process"/>
    <property type="evidence" value="ECO:0007669"/>
    <property type="project" value="TreeGrafter"/>
</dbReference>
<evidence type="ECO:0000256" key="1">
    <source>
        <dbReference type="ARBA" id="ARBA00006040"/>
    </source>
</evidence>
<dbReference type="KEGG" id="talb:FTW19_01085"/>
<dbReference type="Gene3D" id="1.10.1370.40">
    <property type="match status" value="1"/>
</dbReference>
<dbReference type="InterPro" id="IPR001567">
    <property type="entry name" value="Pept_M3A_M3B_dom"/>
</dbReference>
<keyword evidence="6 7" id="KW-0482">Metalloprotease</keyword>
<keyword evidence="2 7" id="KW-0645">Protease</keyword>
<keyword evidence="11" id="KW-1185">Reference proteome</keyword>
<keyword evidence="4 7" id="KW-0378">Hydrolase</keyword>
<dbReference type="GO" id="GO:0046872">
    <property type="term" value="F:metal ion binding"/>
    <property type="evidence" value="ECO:0007669"/>
    <property type="project" value="UniProtKB-UniRule"/>
</dbReference>
<feature type="signal peptide" evidence="8">
    <location>
        <begin position="1"/>
        <end position="45"/>
    </location>
</feature>
<feature type="chain" id="PRO_5023076300" evidence="8">
    <location>
        <begin position="46"/>
        <end position="703"/>
    </location>
</feature>
<evidence type="ECO:0000256" key="4">
    <source>
        <dbReference type="ARBA" id="ARBA00022801"/>
    </source>
</evidence>
<dbReference type="InterPro" id="IPR024077">
    <property type="entry name" value="Neurolysin/TOP_dom2"/>
</dbReference>
<organism evidence="10 11">
    <name type="scientific">Terriglobus albidus</name>
    <dbReference type="NCBI Taxonomy" id="1592106"/>
    <lineage>
        <taxon>Bacteria</taxon>
        <taxon>Pseudomonadati</taxon>
        <taxon>Acidobacteriota</taxon>
        <taxon>Terriglobia</taxon>
        <taxon>Terriglobales</taxon>
        <taxon>Acidobacteriaceae</taxon>
        <taxon>Terriglobus</taxon>
    </lineage>
</organism>
<evidence type="ECO:0000256" key="5">
    <source>
        <dbReference type="ARBA" id="ARBA00022833"/>
    </source>
</evidence>
<dbReference type="InterPro" id="IPR045090">
    <property type="entry name" value="Pept_M3A_M3B"/>
</dbReference>
<dbReference type="GO" id="GO:0006508">
    <property type="term" value="P:proteolysis"/>
    <property type="evidence" value="ECO:0007669"/>
    <property type="project" value="UniProtKB-KW"/>
</dbReference>
<accession>A0A5B9E8D1</accession>
<dbReference type="OrthoDB" id="9773538at2"/>
<evidence type="ECO:0000259" key="9">
    <source>
        <dbReference type="Pfam" id="PF01432"/>
    </source>
</evidence>
<evidence type="ECO:0000313" key="10">
    <source>
        <dbReference type="EMBL" id="QEE26721.1"/>
    </source>
</evidence>
<dbReference type="CDD" id="cd06455">
    <property type="entry name" value="M3A_TOP"/>
    <property type="match status" value="1"/>
</dbReference>
<dbReference type="Pfam" id="PF01432">
    <property type="entry name" value="Peptidase_M3"/>
    <property type="match status" value="1"/>
</dbReference>
<keyword evidence="5 7" id="KW-0862">Zinc</keyword>
<keyword evidence="8" id="KW-0732">Signal</keyword>
<gene>
    <name evidence="10" type="ORF">FTW19_01085</name>
</gene>
<evidence type="ECO:0000256" key="3">
    <source>
        <dbReference type="ARBA" id="ARBA00022723"/>
    </source>
</evidence>
<dbReference type="GO" id="GO:0004222">
    <property type="term" value="F:metalloendopeptidase activity"/>
    <property type="evidence" value="ECO:0007669"/>
    <property type="project" value="InterPro"/>
</dbReference>
<dbReference type="Gene3D" id="3.40.390.10">
    <property type="entry name" value="Collagenase (Catalytic Domain)"/>
    <property type="match status" value="1"/>
</dbReference>
<keyword evidence="3 7" id="KW-0479">Metal-binding</keyword>
<dbReference type="Gene3D" id="1.10.1370.10">
    <property type="entry name" value="Neurolysin, domain 3"/>
    <property type="match status" value="1"/>
</dbReference>
<dbReference type="AlphaFoldDB" id="A0A5B9E8D1"/>
<dbReference type="InterPro" id="IPR024079">
    <property type="entry name" value="MetalloPept_cat_dom_sf"/>
</dbReference>
<evidence type="ECO:0000256" key="8">
    <source>
        <dbReference type="SAM" id="SignalP"/>
    </source>
</evidence>
<comment type="similarity">
    <text evidence="1 7">Belongs to the peptidase M3 family.</text>
</comment>
<evidence type="ECO:0000256" key="7">
    <source>
        <dbReference type="RuleBase" id="RU003435"/>
    </source>
</evidence>
<dbReference type="PANTHER" id="PTHR11804">
    <property type="entry name" value="PROTEASE M3 THIMET OLIGOPEPTIDASE-RELATED"/>
    <property type="match status" value="1"/>
</dbReference>
<proteinExistence type="inferred from homology"/>
<name>A0A5B9E8D1_9BACT</name>
<evidence type="ECO:0000256" key="6">
    <source>
        <dbReference type="ARBA" id="ARBA00023049"/>
    </source>
</evidence>
<evidence type="ECO:0000256" key="2">
    <source>
        <dbReference type="ARBA" id="ARBA00022670"/>
    </source>
</evidence>
<dbReference type="PANTHER" id="PTHR11804:SF84">
    <property type="entry name" value="SACCHAROLYSIN"/>
    <property type="match status" value="1"/>
</dbReference>
<reference evidence="10 11" key="1">
    <citation type="submission" date="2019-08" db="EMBL/GenBank/DDBJ databases">
        <title>Complete genome sequence of Terriglobus albidus strain ORNL.</title>
        <authorList>
            <person name="Podar M."/>
        </authorList>
    </citation>
    <scope>NUCLEOTIDE SEQUENCE [LARGE SCALE GENOMIC DNA]</scope>
    <source>
        <strain evidence="10 11">ORNL</strain>
    </source>
</reference>
<evidence type="ECO:0000313" key="11">
    <source>
        <dbReference type="Proteomes" id="UP000321820"/>
    </source>
</evidence>
<protein>
    <submittedName>
        <fullName evidence="10">Zn-dependent oligopeptidase</fullName>
    </submittedName>
</protein>
<sequence length="703" mass="78527">MSAGLLSLSALSSSQSRSNRSTSLVRKLLAAGLLMSTLTAAPAIAETPANDPLHVWIGNPDPAGVTAWVQRHLDDVARLEKQILEVQGARTVENTLAPFDEMGRALSTASMGPSLLNNASPVKELRDVAQTELRRVSSVGAEISLNRKLYDALVAIKTDGLDAETKHYLERELQGYRLSGVDKDEATRAKIRDLRDKLTAVALQFNRNIAEGTASIKVKASELDGLPADYIARHQPDEHGMVTITTDEPDYRPVITYAKSAALRKQLYLTYMGRCYPANKGLLVQLIAMREEISQLIGMKSWAELSSADKMIGTPGNIQSLIDDLDKAARPAMDKEYAQLLAFAQKQEPGLTQIPDYSASYFGELFRRDHFNFDSQAVRAYFPYEEVEKGVLDTAARMFHIEFVQMKNAVLWDPSVKAFDVFDRSTPDRQKIGIIYLDMHPRAGKNKWFNAGTVVQGKKGIALPEARLNANFPEPTATDPGLMQYADVVTFFHEFGHMLHGIFGNRQQWAGTGAFSIEWDFVEAPSQMLEEFFASKAVLDTFAKHYKTGELMPQQLFDGMIRADEFGRGTAVERQLQFCTYALEMFHLPAKNVDVDKLWYTAQAKYSPYAGTPDVRMYATFTHLISYSSNYYTYQLSKVIALDFFGQFDPKNLLDGPAAMRYRKTILEPGGTASANTLVKNFLGRPQQYEATKKWINAEFVGK</sequence>
<feature type="domain" description="Peptidase M3A/M3B catalytic" evidence="9">
    <location>
        <begin position="255"/>
        <end position="693"/>
    </location>
</feature>